<proteinExistence type="inferred from homology"/>
<evidence type="ECO:0000313" key="9">
    <source>
        <dbReference type="Proteomes" id="UP000319280"/>
    </source>
</evidence>
<dbReference type="Gene3D" id="2.40.50.140">
    <property type="entry name" value="Nucleic acid-binding proteins"/>
    <property type="match status" value="2"/>
</dbReference>
<feature type="domain" description="Conserved virulence factor B-like winged helix" evidence="3">
    <location>
        <begin position="220"/>
        <end position="277"/>
    </location>
</feature>
<dbReference type="InterPro" id="IPR040764">
    <property type="entry name" value="CvfB_WH"/>
</dbReference>
<keyword evidence="9" id="KW-1185">Reference proteome</keyword>
<evidence type="ECO:0000259" key="4">
    <source>
        <dbReference type="Pfam" id="PF21191"/>
    </source>
</evidence>
<evidence type="ECO:0000259" key="2">
    <source>
        <dbReference type="Pfam" id="PF13509"/>
    </source>
</evidence>
<name>A0A549YEP5_9BACI</name>
<organism evidence="7 9">
    <name type="scientific">Lentibacillus cibarius</name>
    <dbReference type="NCBI Taxonomy" id="2583219"/>
    <lineage>
        <taxon>Bacteria</taxon>
        <taxon>Bacillati</taxon>
        <taxon>Bacillota</taxon>
        <taxon>Bacilli</taxon>
        <taxon>Bacillales</taxon>
        <taxon>Bacillaceae</taxon>
        <taxon>Lentibacillus</taxon>
    </lineage>
</organism>
<dbReference type="InterPro" id="IPR014464">
    <property type="entry name" value="CvfB_fam"/>
</dbReference>
<dbReference type="Pfam" id="PF21543">
    <property type="entry name" value="CvfB_2nd"/>
    <property type="match status" value="1"/>
</dbReference>
<dbReference type="InterPro" id="IPR048588">
    <property type="entry name" value="CvfB_S1_2nd"/>
</dbReference>
<accession>A0A5S3QHS8</accession>
<dbReference type="PIRSF" id="PIRSF012524">
    <property type="entry name" value="YitL_S1"/>
    <property type="match status" value="1"/>
</dbReference>
<accession>A0A549YEP5</accession>
<dbReference type="OrthoDB" id="9801597at2"/>
<dbReference type="InterPro" id="IPR012340">
    <property type="entry name" value="NA-bd_OB-fold"/>
</dbReference>
<comment type="similarity">
    <text evidence="1">Belongs to the CvfB family.</text>
</comment>
<evidence type="ECO:0000313" key="8">
    <source>
        <dbReference type="Proteomes" id="UP000306980"/>
    </source>
</evidence>
<dbReference type="Pfam" id="PF21191">
    <property type="entry name" value="CvfB_1st"/>
    <property type="match status" value="1"/>
</dbReference>
<dbReference type="RefSeq" id="WP_138601888.1">
    <property type="nucleotide sequence ID" value="NZ_VCIA01000001.1"/>
</dbReference>
<protein>
    <recommendedName>
        <fullName evidence="10">S1 motif domain-containing protein</fullName>
    </recommendedName>
</protein>
<dbReference type="AlphaFoldDB" id="A0A549YEP5"/>
<dbReference type="Pfam" id="PF13509">
    <property type="entry name" value="S1_2"/>
    <property type="match status" value="1"/>
</dbReference>
<feature type="domain" description="Conserved virulence factor B third S1" evidence="5">
    <location>
        <begin position="142"/>
        <end position="209"/>
    </location>
</feature>
<evidence type="ECO:0000259" key="3">
    <source>
        <dbReference type="Pfam" id="PF17783"/>
    </source>
</evidence>
<evidence type="ECO:0000313" key="6">
    <source>
        <dbReference type="EMBL" id="TMN21462.1"/>
    </source>
</evidence>
<dbReference type="InterPro" id="IPR039566">
    <property type="entry name" value="CvfB_S1_st"/>
</dbReference>
<gene>
    <name evidence="6" type="ORF">FFL34_04565</name>
    <name evidence="7" type="ORF">FH966_00720</name>
</gene>
<feature type="domain" description="Conserved virulence factor B first S1" evidence="2">
    <location>
        <begin position="4"/>
        <end position="58"/>
    </location>
</feature>
<dbReference type="Proteomes" id="UP000306980">
    <property type="component" value="Unassembled WGS sequence"/>
</dbReference>
<dbReference type="InterPro" id="IPR036388">
    <property type="entry name" value="WH-like_DNA-bd_sf"/>
</dbReference>
<dbReference type="EMBL" id="VCIA01000001">
    <property type="protein sequence ID" value="TMN21462.1"/>
    <property type="molecule type" value="Genomic_DNA"/>
</dbReference>
<evidence type="ECO:0008006" key="10">
    <source>
        <dbReference type="Google" id="ProtNLM"/>
    </source>
</evidence>
<sequence>MKTGTIHTLNIQHHTEEGYTLQHDIFLPDRDGELDLQEGESVKVFLYSDKKGNAIATTHLPSVTLDAYDWAEVTRSIRGLGVFVDIGIPKQVLVSIDDLPYLERAWPVEGDMLFVKLTTDKKGRLLALPASEHFFEANWEFAPEELLNKPISGRIYRTSREGSALISENGYRGFLHHTERKQEPRLGEWVEGRVIGVKDDGSVNISLLPYKHQRMDEDADVILNHLEQNGGVIPFSDKSDPEEIRGTFNISKAAFKRAMGQLMKEGKIKQHDGKTILTDVDNDS</sequence>
<dbReference type="PANTHER" id="PTHR37296">
    <property type="entry name" value="CONSERVED VIRULENCE FACTOR B"/>
    <property type="match status" value="1"/>
</dbReference>
<reference evidence="7 9" key="2">
    <citation type="submission" date="2019-07" db="EMBL/GenBank/DDBJ databases">
        <title>Genomic analysis of Lentibacillus sp. NKC851-2.</title>
        <authorList>
            <person name="Oh Y.J."/>
        </authorList>
    </citation>
    <scope>NUCLEOTIDE SEQUENCE [LARGE SCALE GENOMIC DNA]</scope>
    <source>
        <strain evidence="7 9">NKC851-2</strain>
    </source>
</reference>
<dbReference type="EMBL" id="VJMZ01000001">
    <property type="protein sequence ID" value="TRM10359.1"/>
    <property type="molecule type" value="Genomic_DNA"/>
</dbReference>
<dbReference type="Pfam" id="PF17783">
    <property type="entry name" value="WHD_CvfB"/>
    <property type="match status" value="1"/>
</dbReference>
<feature type="domain" description="Conserved virulence factor B second S1" evidence="4">
    <location>
        <begin position="68"/>
        <end position="127"/>
    </location>
</feature>
<dbReference type="Proteomes" id="UP000319280">
    <property type="component" value="Unassembled WGS sequence"/>
</dbReference>
<dbReference type="Gene3D" id="1.10.10.10">
    <property type="entry name" value="Winged helix-like DNA-binding domain superfamily/Winged helix DNA-binding domain"/>
    <property type="match status" value="1"/>
</dbReference>
<reference evidence="6 8" key="1">
    <citation type="submission" date="2019-05" db="EMBL/GenBank/DDBJ databases">
        <title>Genomic analysis of Lentibacillus sp. NKC220-2.</title>
        <authorList>
            <person name="Oh Y.J."/>
        </authorList>
    </citation>
    <scope>NUCLEOTIDE SEQUENCE [LARGE SCALE GENOMIC DNA]</scope>
    <source>
        <strain evidence="6 8">NKC220-2</strain>
    </source>
</reference>
<evidence type="ECO:0000259" key="5">
    <source>
        <dbReference type="Pfam" id="PF21543"/>
    </source>
</evidence>
<dbReference type="PANTHER" id="PTHR37296:SF1">
    <property type="entry name" value="CONSERVED VIRULENCE FACTOR B"/>
    <property type="match status" value="1"/>
</dbReference>
<dbReference type="InterPro" id="IPR048587">
    <property type="entry name" value="CvfB_S1_3rd"/>
</dbReference>
<evidence type="ECO:0000256" key="1">
    <source>
        <dbReference type="PIRNR" id="PIRNR012524"/>
    </source>
</evidence>
<comment type="caution">
    <text evidence="7">The sequence shown here is derived from an EMBL/GenBank/DDBJ whole genome shotgun (WGS) entry which is preliminary data.</text>
</comment>
<evidence type="ECO:0000313" key="7">
    <source>
        <dbReference type="EMBL" id="TRM10359.1"/>
    </source>
</evidence>